<feature type="domain" description="VOC" evidence="2">
    <location>
        <begin position="164"/>
        <end position="281"/>
    </location>
</feature>
<dbReference type="Pfam" id="PF00903">
    <property type="entry name" value="Glyoxalase"/>
    <property type="match status" value="1"/>
</dbReference>
<dbReference type="CDD" id="cd06587">
    <property type="entry name" value="VOC"/>
    <property type="match status" value="1"/>
</dbReference>
<dbReference type="KEGG" id="cbw:RR42_m2772"/>
<evidence type="ECO:0000313" key="4">
    <source>
        <dbReference type="Proteomes" id="UP000031843"/>
    </source>
</evidence>
<gene>
    <name evidence="3" type="ORF">RR42_m2772</name>
</gene>
<dbReference type="EC" id="1.6.99.3" evidence="3"/>
<dbReference type="InterPro" id="IPR029068">
    <property type="entry name" value="Glyas_Bleomycin-R_OHBP_Dase"/>
</dbReference>
<dbReference type="AlphaFoldDB" id="A0A0C4YHL9"/>
<reference evidence="3 4" key="1">
    <citation type="journal article" date="2015" name="Genome Announc.">
        <title>Complete Genome Sequence of Cupriavidus basilensis 4G11, Isolated from the Oak Ridge Field Research Center Site.</title>
        <authorList>
            <person name="Ray J."/>
            <person name="Waters R.J."/>
            <person name="Skerker J.M."/>
            <person name="Kuehl J.V."/>
            <person name="Price M.N."/>
            <person name="Huang J."/>
            <person name="Chakraborty R."/>
            <person name="Arkin A.P."/>
            <person name="Deutschbauer A."/>
        </authorList>
    </citation>
    <scope>NUCLEOTIDE SEQUENCE [LARGE SCALE GENOMIC DNA]</scope>
    <source>
        <strain evidence="3">4G11</strain>
    </source>
</reference>
<dbReference type="Proteomes" id="UP000031843">
    <property type="component" value="Chromosome main"/>
</dbReference>
<dbReference type="GO" id="GO:0016491">
    <property type="term" value="F:oxidoreductase activity"/>
    <property type="evidence" value="ECO:0007669"/>
    <property type="project" value="UniProtKB-KW"/>
</dbReference>
<dbReference type="SUPFAM" id="SSF54593">
    <property type="entry name" value="Glyoxalase/Bleomycin resistance protein/Dihydroxybiphenyl dioxygenase"/>
    <property type="match status" value="1"/>
</dbReference>
<dbReference type="EMBL" id="CP010536">
    <property type="protein sequence ID" value="AJG20151.1"/>
    <property type="molecule type" value="Genomic_DNA"/>
</dbReference>
<name>A0A0C4YHL9_9BURK</name>
<dbReference type="InterPro" id="IPR004360">
    <property type="entry name" value="Glyas_Fos-R_dOase_dom"/>
</dbReference>
<dbReference type="STRING" id="68895.RR42_m2772"/>
<keyword evidence="3" id="KW-0560">Oxidoreductase</keyword>
<dbReference type="RefSeq" id="WP_043347670.1">
    <property type="nucleotide sequence ID" value="NZ_CP010536.1"/>
</dbReference>
<dbReference type="OrthoDB" id="6909416at2"/>
<keyword evidence="4" id="KW-1185">Reference proteome</keyword>
<dbReference type="PROSITE" id="PS51819">
    <property type="entry name" value="VOC"/>
    <property type="match status" value="2"/>
</dbReference>
<evidence type="ECO:0000256" key="1">
    <source>
        <dbReference type="SAM" id="MobiDB-lite"/>
    </source>
</evidence>
<feature type="region of interest" description="Disordered" evidence="1">
    <location>
        <begin position="311"/>
        <end position="332"/>
    </location>
</feature>
<accession>A0A0C4YHL9</accession>
<dbReference type="Gene3D" id="3.10.180.10">
    <property type="entry name" value="2,3-Dihydroxybiphenyl 1,2-Dioxygenase, domain 1"/>
    <property type="match status" value="2"/>
</dbReference>
<evidence type="ECO:0000313" key="3">
    <source>
        <dbReference type="EMBL" id="AJG20151.1"/>
    </source>
</evidence>
<proteinExistence type="predicted"/>
<sequence>MNTILGIDEIVYGADDLDACRRFFADWGLTLVREDAAGLDFETLNGCRVLVRSTDDPALPAAMEDGPTLREVVWGVDTQAALDRIADAIRAEPGFVSTGEHGVQGVQGEQGERVGCTDPNGLAVRFQLTRKREVEVECAAMNTWNDKPRMNQRSPIYERATPIEVGHVVFFVKDVVATERFYTGKLGFVPSDHYPGRGAFLRCAPDGGHHDLFLLQLPQAKSGLNHVAFTVRDIHEVFGGGLHVSRSGWDTQLGPGRHPISSAYFWYFKNPAGGLIEYYADEDQLDADWEPRDFEPGPTMFAEWAVEGGLDGNTRRQKNAGGPQGKFLTEKR</sequence>
<feature type="domain" description="VOC" evidence="2">
    <location>
        <begin position="6"/>
        <end position="129"/>
    </location>
</feature>
<evidence type="ECO:0000259" key="2">
    <source>
        <dbReference type="PROSITE" id="PS51819"/>
    </source>
</evidence>
<organism evidence="3 4">
    <name type="scientific">Cupriavidus basilensis</name>
    <dbReference type="NCBI Taxonomy" id="68895"/>
    <lineage>
        <taxon>Bacteria</taxon>
        <taxon>Pseudomonadati</taxon>
        <taxon>Pseudomonadota</taxon>
        <taxon>Betaproteobacteria</taxon>
        <taxon>Burkholderiales</taxon>
        <taxon>Burkholderiaceae</taxon>
        <taxon>Cupriavidus</taxon>
    </lineage>
</organism>
<dbReference type="InterPro" id="IPR037523">
    <property type="entry name" value="VOC_core"/>
</dbReference>
<protein>
    <submittedName>
        <fullName evidence="3">NADH dehydrogenase</fullName>
        <ecNumber evidence="3">1.6.99.3</ecNumber>
    </submittedName>
</protein>
<dbReference type="CDD" id="cd08343">
    <property type="entry name" value="ED_TypeI_classII_C"/>
    <property type="match status" value="1"/>
</dbReference>